<reference evidence="1 2" key="1">
    <citation type="submission" date="2021-06" db="EMBL/GenBank/DDBJ databases">
        <title>Caerostris extrusa draft genome.</title>
        <authorList>
            <person name="Kono N."/>
            <person name="Arakawa K."/>
        </authorList>
    </citation>
    <scope>NUCLEOTIDE SEQUENCE [LARGE SCALE GENOMIC DNA]</scope>
</reference>
<evidence type="ECO:0000313" key="2">
    <source>
        <dbReference type="Proteomes" id="UP001054945"/>
    </source>
</evidence>
<name>A0AAV4Y1T1_CAEEX</name>
<keyword evidence="2" id="KW-1185">Reference proteome</keyword>
<protein>
    <submittedName>
        <fullName evidence="1">Uncharacterized protein</fullName>
    </submittedName>
</protein>
<sequence>MNNAVQQYKGKSLFHKAKFSFSLPGLFLLPEEDFPQDMLPCSRPSVETHVVMKLTEMLPHGMVDFGVTYGVNYCGSSNGMDRGIFVRKSSFKFGKDKGTRRYRYFMKFAINK</sequence>
<proteinExistence type="predicted"/>
<dbReference type="EMBL" id="BPLR01018508">
    <property type="protein sequence ID" value="GIZ00127.1"/>
    <property type="molecule type" value="Genomic_DNA"/>
</dbReference>
<comment type="caution">
    <text evidence="1">The sequence shown here is derived from an EMBL/GenBank/DDBJ whole genome shotgun (WGS) entry which is preliminary data.</text>
</comment>
<evidence type="ECO:0000313" key="1">
    <source>
        <dbReference type="EMBL" id="GIZ00127.1"/>
    </source>
</evidence>
<gene>
    <name evidence="1" type="ORF">CEXT_439771</name>
</gene>
<accession>A0AAV4Y1T1</accession>
<dbReference type="AlphaFoldDB" id="A0AAV4Y1T1"/>
<organism evidence="1 2">
    <name type="scientific">Caerostris extrusa</name>
    <name type="common">Bark spider</name>
    <name type="synonym">Caerostris bankana</name>
    <dbReference type="NCBI Taxonomy" id="172846"/>
    <lineage>
        <taxon>Eukaryota</taxon>
        <taxon>Metazoa</taxon>
        <taxon>Ecdysozoa</taxon>
        <taxon>Arthropoda</taxon>
        <taxon>Chelicerata</taxon>
        <taxon>Arachnida</taxon>
        <taxon>Araneae</taxon>
        <taxon>Araneomorphae</taxon>
        <taxon>Entelegynae</taxon>
        <taxon>Araneoidea</taxon>
        <taxon>Araneidae</taxon>
        <taxon>Caerostris</taxon>
    </lineage>
</organism>
<dbReference type="Proteomes" id="UP001054945">
    <property type="component" value="Unassembled WGS sequence"/>
</dbReference>